<dbReference type="InterPro" id="IPR050832">
    <property type="entry name" value="Bact_Acetyltransf"/>
</dbReference>
<dbReference type="PaxDb" id="2903-EOD12244"/>
<sequence>MSTYPNSNGDLPLESYVSALATAPSARRSGVGRTLMSRVEAIVWEAGESVLSLQVDELNGPALQLYRGLGYEVVGRERASTTPSRYGLVSKLLLGGVRERTLLVLQKPRPPAAAEAAEPEVPRGRGVVGRLLPGVRRRLKALKQN</sequence>
<dbReference type="InterPro" id="IPR000182">
    <property type="entry name" value="GNAT_dom"/>
</dbReference>
<evidence type="ECO:0000259" key="3">
    <source>
        <dbReference type="PROSITE" id="PS51186"/>
    </source>
</evidence>
<dbReference type="Gene3D" id="3.40.630.30">
    <property type="match status" value="1"/>
</dbReference>
<dbReference type="PANTHER" id="PTHR43877">
    <property type="entry name" value="AMINOALKYLPHOSPHONATE N-ACETYLTRANSFERASE-RELATED-RELATED"/>
    <property type="match status" value="1"/>
</dbReference>
<accession>A0A0D3ILV9</accession>
<dbReference type="GO" id="GO:0016747">
    <property type="term" value="F:acyltransferase activity, transferring groups other than amino-acyl groups"/>
    <property type="evidence" value="ECO:0007669"/>
    <property type="project" value="InterPro"/>
</dbReference>
<dbReference type="PROSITE" id="PS51186">
    <property type="entry name" value="GNAT"/>
    <property type="match status" value="1"/>
</dbReference>
<dbReference type="AlphaFoldDB" id="A0A0D3ILV9"/>
<reference evidence="4" key="2">
    <citation type="submission" date="2024-10" db="UniProtKB">
        <authorList>
            <consortium name="EnsemblProtists"/>
        </authorList>
    </citation>
    <scope>IDENTIFICATION</scope>
</reference>
<evidence type="ECO:0000313" key="4">
    <source>
        <dbReference type="EnsemblProtists" id="EOD12244"/>
    </source>
</evidence>
<keyword evidence="1" id="KW-0808">Transferase</keyword>
<dbReference type="CDD" id="cd04301">
    <property type="entry name" value="NAT_SF"/>
    <property type="match status" value="1"/>
</dbReference>
<name>A0A0D3ILV9_EMIH1</name>
<reference evidence="5" key="1">
    <citation type="journal article" date="2013" name="Nature">
        <title>Pan genome of the phytoplankton Emiliania underpins its global distribution.</title>
        <authorList>
            <person name="Read B.A."/>
            <person name="Kegel J."/>
            <person name="Klute M.J."/>
            <person name="Kuo A."/>
            <person name="Lefebvre S.C."/>
            <person name="Maumus F."/>
            <person name="Mayer C."/>
            <person name="Miller J."/>
            <person name="Monier A."/>
            <person name="Salamov A."/>
            <person name="Young J."/>
            <person name="Aguilar M."/>
            <person name="Claverie J.M."/>
            <person name="Frickenhaus S."/>
            <person name="Gonzalez K."/>
            <person name="Herman E.K."/>
            <person name="Lin Y.C."/>
            <person name="Napier J."/>
            <person name="Ogata H."/>
            <person name="Sarno A.F."/>
            <person name="Shmutz J."/>
            <person name="Schroeder D."/>
            <person name="de Vargas C."/>
            <person name="Verret F."/>
            <person name="von Dassow P."/>
            <person name="Valentin K."/>
            <person name="Van de Peer Y."/>
            <person name="Wheeler G."/>
            <person name="Dacks J.B."/>
            <person name="Delwiche C.F."/>
            <person name="Dyhrman S.T."/>
            <person name="Glockner G."/>
            <person name="John U."/>
            <person name="Richards T."/>
            <person name="Worden A.Z."/>
            <person name="Zhang X."/>
            <person name="Grigoriev I.V."/>
            <person name="Allen A.E."/>
            <person name="Bidle K."/>
            <person name="Borodovsky M."/>
            <person name="Bowler C."/>
            <person name="Brownlee C."/>
            <person name="Cock J.M."/>
            <person name="Elias M."/>
            <person name="Gladyshev V.N."/>
            <person name="Groth M."/>
            <person name="Guda C."/>
            <person name="Hadaegh A."/>
            <person name="Iglesias-Rodriguez M.D."/>
            <person name="Jenkins J."/>
            <person name="Jones B.M."/>
            <person name="Lawson T."/>
            <person name="Leese F."/>
            <person name="Lindquist E."/>
            <person name="Lobanov A."/>
            <person name="Lomsadze A."/>
            <person name="Malik S.B."/>
            <person name="Marsh M.E."/>
            <person name="Mackinder L."/>
            <person name="Mock T."/>
            <person name="Mueller-Roeber B."/>
            <person name="Pagarete A."/>
            <person name="Parker M."/>
            <person name="Probert I."/>
            <person name="Quesneville H."/>
            <person name="Raines C."/>
            <person name="Rensing S.A."/>
            <person name="Riano-Pachon D.M."/>
            <person name="Richier S."/>
            <person name="Rokitta S."/>
            <person name="Shiraiwa Y."/>
            <person name="Soanes D.M."/>
            <person name="van der Giezen M."/>
            <person name="Wahlund T.M."/>
            <person name="Williams B."/>
            <person name="Wilson W."/>
            <person name="Wolfe G."/>
            <person name="Wurch L.L."/>
        </authorList>
    </citation>
    <scope>NUCLEOTIDE SEQUENCE</scope>
</reference>
<keyword evidence="5" id="KW-1185">Reference proteome</keyword>
<dbReference type="EnsemblProtists" id="EOD12244">
    <property type="protein sequence ID" value="EOD12244"/>
    <property type="gene ID" value="EMIHUDRAFT_247558"/>
</dbReference>
<dbReference type="HOGENOM" id="CLU_149649_0_0_1"/>
<evidence type="ECO:0000313" key="5">
    <source>
        <dbReference type="Proteomes" id="UP000013827"/>
    </source>
</evidence>
<dbReference type="InterPro" id="IPR016181">
    <property type="entry name" value="Acyl_CoA_acyltransferase"/>
</dbReference>
<protein>
    <recommendedName>
        <fullName evidence="3">N-acetyltransferase domain-containing protein</fullName>
    </recommendedName>
</protein>
<feature type="domain" description="N-acetyltransferase" evidence="3">
    <location>
        <begin position="1"/>
        <end position="95"/>
    </location>
</feature>
<dbReference type="Pfam" id="PF00583">
    <property type="entry name" value="Acetyltransf_1"/>
    <property type="match status" value="1"/>
</dbReference>
<proteinExistence type="predicted"/>
<dbReference type="SUPFAM" id="SSF55729">
    <property type="entry name" value="Acyl-CoA N-acyltransferases (Nat)"/>
    <property type="match status" value="1"/>
</dbReference>
<dbReference type="GeneID" id="17258396"/>
<evidence type="ECO:0000256" key="1">
    <source>
        <dbReference type="ARBA" id="ARBA00022679"/>
    </source>
</evidence>
<keyword evidence="2" id="KW-0012">Acyltransferase</keyword>
<dbReference type="KEGG" id="ehx:EMIHUDRAFT_247558"/>
<dbReference type="PANTHER" id="PTHR43877:SF2">
    <property type="entry name" value="AMINOALKYLPHOSPHONATE N-ACETYLTRANSFERASE-RELATED"/>
    <property type="match status" value="1"/>
</dbReference>
<organism evidence="4 5">
    <name type="scientific">Emiliania huxleyi (strain CCMP1516)</name>
    <dbReference type="NCBI Taxonomy" id="280463"/>
    <lineage>
        <taxon>Eukaryota</taxon>
        <taxon>Haptista</taxon>
        <taxon>Haptophyta</taxon>
        <taxon>Prymnesiophyceae</taxon>
        <taxon>Isochrysidales</taxon>
        <taxon>Noelaerhabdaceae</taxon>
        <taxon>Emiliania</taxon>
    </lineage>
</organism>
<evidence type="ECO:0000256" key="2">
    <source>
        <dbReference type="ARBA" id="ARBA00023315"/>
    </source>
</evidence>
<dbReference type="RefSeq" id="XP_005764673.1">
    <property type="nucleotide sequence ID" value="XM_005764616.1"/>
</dbReference>
<dbReference type="Proteomes" id="UP000013827">
    <property type="component" value="Unassembled WGS sequence"/>
</dbReference>